<organism evidence="2 3">
    <name type="scientific">Holdemania filiformis DSM 12042</name>
    <dbReference type="NCBI Taxonomy" id="545696"/>
    <lineage>
        <taxon>Bacteria</taxon>
        <taxon>Bacillati</taxon>
        <taxon>Bacillota</taxon>
        <taxon>Erysipelotrichia</taxon>
        <taxon>Erysipelotrichales</taxon>
        <taxon>Erysipelotrichaceae</taxon>
        <taxon>Holdemania</taxon>
    </lineage>
</organism>
<evidence type="ECO:0000259" key="1">
    <source>
        <dbReference type="PROSITE" id="PS51819"/>
    </source>
</evidence>
<dbReference type="InterPro" id="IPR029068">
    <property type="entry name" value="Glyas_Bleomycin-R_OHBP_Dase"/>
</dbReference>
<dbReference type="EMBL" id="ACCF01000083">
    <property type="protein sequence ID" value="EEF68377.1"/>
    <property type="molecule type" value="Genomic_DNA"/>
</dbReference>
<accession>B9Y6P3</accession>
<feature type="domain" description="VOC" evidence="1">
    <location>
        <begin position="29"/>
        <end position="145"/>
    </location>
</feature>
<comment type="caution">
    <text evidence="2">The sequence shown here is derived from an EMBL/GenBank/DDBJ whole genome shotgun (WGS) entry which is preliminary data.</text>
</comment>
<protein>
    <submittedName>
        <fullName evidence="2">Glyoxalase family protein</fullName>
    </submittedName>
</protein>
<dbReference type="STRING" id="545696.HOLDEFILI_01486"/>
<dbReference type="PANTHER" id="PTHR35908">
    <property type="entry name" value="HYPOTHETICAL FUSION PROTEIN"/>
    <property type="match status" value="1"/>
</dbReference>
<dbReference type="Proteomes" id="UP000005950">
    <property type="component" value="Unassembled WGS sequence"/>
</dbReference>
<dbReference type="AlphaFoldDB" id="B9Y6P3"/>
<dbReference type="PROSITE" id="PS51819">
    <property type="entry name" value="VOC"/>
    <property type="match status" value="1"/>
</dbReference>
<dbReference type="CDD" id="cd06587">
    <property type="entry name" value="VOC"/>
    <property type="match status" value="1"/>
</dbReference>
<proteinExistence type="predicted"/>
<dbReference type="InterPro" id="IPR041581">
    <property type="entry name" value="Glyoxalase_6"/>
</dbReference>
<sequence length="145" mass="16397">MAGLLKLKKPFTMKPKIRKRGHFMSNEIRLADLVVDCPDAKKLSQFYHELLDWKTTELFGNPAVVSENGVMLVFVQEDDYVPPVWPEVEGRQQKQVHFDFLVSDLNTMITKAEALGARKADTQFGGSQFVTLFDPAGHPFCLVQA</sequence>
<evidence type="ECO:0000313" key="2">
    <source>
        <dbReference type="EMBL" id="EEF68377.1"/>
    </source>
</evidence>
<dbReference type="HOGENOM" id="CLU_108054_2_1_9"/>
<dbReference type="PANTHER" id="PTHR35908:SF1">
    <property type="entry name" value="CONSERVED PROTEIN"/>
    <property type="match status" value="1"/>
</dbReference>
<dbReference type="InterPro" id="IPR037523">
    <property type="entry name" value="VOC_core"/>
</dbReference>
<evidence type="ECO:0000313" key="3">
    <source>
        <dbReference type="Proteomes" id="UP000005950"/>
    </source>
</evidence>
<reference evidence="2 3" key="1">
    <citation type="submission" date="2008-12" db="EMBL/GenBank/DDBJ databases">
        <authorList>
            <person name="Fulton L."/>
            <person name="Clifton S."/>
            <person name="Fulton B."/>
            <person name="Xu J."/>
            <person name="Minx P."/>
            <person name="Pepin K.H."/>
            <person name="Johnson M."/>
            <person name="Bhonagiri V."/>
            <person name="Nash W.E."/>
            <person name="Mardis E.R."/>
            <person name="Wilson R.K."/>
        </authorList>
    </citation>
    <scope>NUCLEOTIDE SEQUENCE [LARGE SCALE GENOMIC DNA]</scope>
    <source>
        <strain evidence="2 3">DSM 12042</strain>
    </source>
</reference>
<name>B9Y6P3_9FIRM</name>
<dbReference type="Pfam" id="PF18029">
    <property type="entry name" value="Glyoxalase_6"/>
    <property type="match status" value="1"/>
</dbReference>
<gene>
    <name evidence="2" type="ORF">HOLDEFILI_01486</name>
</gene>
<dbReference type="Gene3D" id="3.10.180.10">
    <property type="entry name" value="2,3-Dihydroxybiphenyl 1,2-Dioxygenase, domain 1"/>
    <property type="match status" value="1"/>
</dbReference>
<reference evidence="2 3" key="2">
    <citation type="submission" date="2009-02" db="EMBL/GenBank/DDBJ databases">
        <title>Draft genome sequence of Holdemania filiformis DSM 12042.</title>
        <authorList>
            <person name="Sudarsanam P."/>
            <person name="Ley R."/>
            <person name="Guruge J."/>
            <person name="Turnbaugh P.J."/>
            <person name="Mahowald M."/>
            <person name="Liep D."/>
            <person name="Gordon J."/>
        </authorList>
    </citation>
    <scope>NUCLEOTIDE SEQUENCE [LARGE SCALE GENOMIC DNA]</scope>
    <source>
        <strain evidence="2 3">DSM 12042</strain>
    </source>
</reference>
<dbReference type="SUPFAM" id="SSF54593">
    <property type="entry name" value="Glyoxalase/Bleomycin resistance protein/Dihydroxybiphenyl dioxygenase"/>
    <property type="match status" value="1"/>
</dbReference>
<dbReference type="eggNOG" id="COG0346">
    <property type="taxonomic scope" value="Bacteria"/>
</dbReference>